<dbReference type="EMBL" id="SNYR01000001">
    <property type="protein sequence ID" value="TDQ66732.1"/>
    <property type="molecule type" value="Genomic_DNA"/>
</dbReference>
<feature type="transmembrane region" description="Helical" evidence="7">
    <location>
        <begin position="20"/>
        <end position="43"/>
    </location>
</feature>
<dbReference type="Proteomes" id="UP000295391">
    <property type="component" value="Unassembled WGS sequence"/>
</dbReference>
<comment type="subcellular location">
    <subcellularLocation>
        <location evidence="7">Cell inner membrane</location>
        <topology evidence="7">Multi-pass membrane protein</topology>
    </subcellularLocation>
    <subcellularLocation>
        <location evidence="1">Cell membrane</location>
        <topology evidence="1">Multi-pass membrane protein</topology>
    </subcellularLocation>
</comment>
<comment type="similarity">
    <text evidence="2 7">Belongs to the MscS (TC 1.A.23) family.</text>
</comment>
<evidence type="ECO:0000256" key="2">
    <source>
        <dbReference type="ARBA" id="ARBA00008017"/>
    </source>
</evidence>
<keyword evidence="5 7" id="KW-1133">Transmembrane helix</keyword>
<feature type="transmembrane region" description="Helical" evidence="7">
    <location>
        <begin position="63"/>
        <end position="82"/>
    </location>
</feature>
<evidence type="ECO:0000259" key="8">
    <source>
        <dbReference type="Pfam" id="PF00924"/>
    </source>
</evidence>
<evidence type="ECO:0000259" key="10">
    <source>
        <dbReference type="Pfam" id="PF21088"/>
    </source>
</evidence>
<feature type="domain" description="Mechanosensitive ion channel MscS" evidence="8">
    <location>
        <begin position="105"/>
        <end position="171"/>
    </location>
</feature>
<comment type="caution">
    <text evidence="11">The sequence shown here is derived from an EMBL/GenBank/DDBJ whole genome shotgun (WGS) entry which is preliminary data.</text>
</comment>
<keyword evidence="3" id="KW-1003">Cell membrane</keyword>
<keyword evidence="4 7" id="KW-0812">Transmembrane</keyword>
<evidence type="ECO:0000313" key="11">
    <source>
        <dbReference type="EMBL" id="TDQ66732.1"/>
    </source>
</evidence>
<gene>
    <name evidence="11" type="ORF">ATL17_0735</name>
</gene>
<keyword evidence="7" id="KW-0997">Cell inner membrane</keyword>
<proteinExistence type="inferred from homology"/>
<dbReference type="GO" id="GO:0008381">
    <property type="term" value="F:mechanosensitive monoatomic ion channel activity"/>
    <property type="evidence" value="ECO:0007669"/>
    <property type="project" value="InterPro"/>
</dbReference>
<dbReference type="InterPro" id="IPR045275">
    <property type="entry name" value="MscS_archaea/bacteria_type"/>
</dbReference>
<keyword evidence="7" id="KW-0813">Transport</keyword>
<evidence type="ECO:0000256" key="3">
    <source>
        <dbReference type="ARBA" id="ARBA00022475"/>
    </source>
</evidence>
<name>A0A4R6VRS4_9HYPH</name>
<dbReference type="InterPro" id="IPR011066">
    <property type="entry name" value="MscS_channel_C_sf"/>
</dbReference>
<evidence type="ECO:0000256" key="5">
    <source>
        <dbReference type="ARBA" id="ARBA00022989"/>
    </source>
</evidence>
<dbReference type="RefSeq" id="WP_133571407.1">
    <property type="nucleotide sequence ID" value="NZ_SNYR01000001.1"/>
</dbReference>
<keyword evidence="12" id="KW-1185">Reference proteome</keyword>
<dbReference type="AlphaFoldDB" id="A0A4R6VRS4"/>
<dbReference type="Gene3D" id="1.10.287.1260">
    <property type="match status" value="1"/>
</dbReference>
<dbReference type="InterPro" id="IPR011014">
    <property type="entry name" value="MscS_channel_TM-2"/>
</dbReference>
<keyword evidence="7" id="KW-0406">Ion transport</keyword>
<comment type="subunit">
    <text evidence="7">Homoheptamer.</text>
</comment>
<dbReference type="Gene3D" id="3.30.70.100">
    <property type="match status" value="1"/>
</dbReference>
<dbReference type="PANTHER" id="PTHR30221:SF1">
    <property type="entry name" value="SMALL-CONDUCTANCE MECHANOSENSITIVE CHANNEL"/>
    <property type="match status" value="1"/>
</dbReference>
<comment type="function">
    <text evidence="7">Mechanosensitive channel that participates in the regulation of osmotic pressure changes within the cell, opening in response to stretch forces in the membrane lipid bilayer, without the need for other proteins. Contributes to normal resistance to hypoosmotic shock. Forms an ion channel of 1.0 nanosiemens conductance with a slight preference for anions.</text>
</comment>
<accession>A0A4R6VRS4</accession>
<dbReference type="SUPFAM" id="SSF82689">
    <property type="entry name" value="Mechanosensitive channel protein MscS (YggB), C-terminal domain"/>
    <property type="match status" value="1"/>
</dbReference>
<evidence type="ECO:0000256" key="4">
    <source>
        <dbReference type="ARBA" id="ARBA00022692"/>
    </source>
</evidence>
<dbReference type="InterPro" id="IPR006685">
    <property type="entry name" value="MscS_channel_2nd"/>
</dbReference>
<dbReference type="SUPFAM" id="SSF82861">
    <property type="entry name" value="Mechanosensitive channel protein MscS (YggB), transmembrane region"/>
    <property type="match status" value="1"/>
</dbReference>
<dbReference type="Gene3D" id="2.30.30.60">
    <property type="match status" value="1"/>
</dbReference>
<keyword evidence="6 7" id="KW-0472">Membrane</keyword>
<evidence type="ECO:0000313" key="12">
    <source>
        <dbReference type="Proteomes" id="UP000295391"/>
    </source>
</evidence>
<keyword evidence="7" id="KW-0407">Ion channel</keyword>
<dbReference type="Pfam" id="PF21088">
    <property type="entry name" value="MS_channel_1st"/>
    <property type="match status" value="1"/>
</dbReference>
<feature type="transmembrane region" description="Helical" evidence="7">
    <location>
        <begin position="88"/>
        <end position="118"/>
    </location>
</feature>
<feature type="domain" description="Mechanosensitive ion channel MscS C-terminal" evidence="9">
    <location>
        <begin position="177"/>
        <end position="259"/>
    </location>
</feature>
<reference evidence="11 12" key="1">
    <citation type="submission" date="2019-03" db="EMBL/GenBank/DDBJ databases">
        <title>Genomic Encyclopedia of Type Strains, Phase III (KMG-III): the genomes of soil and plant-associated and newly described type strains.</title>
        <authorList>
            <person name="Whitman W."/>
        </authorList>
    </citation>
    <scope>NUCLEOTIDE SEQUENCE [LARGE SCALE GENOMIC DNA]</scope>
    <source>
        <strain evidence="11 12">CGMCC 1.7002</strain>
    </source>
</reference>
<organism evidence="11 12">
    <name type="scientific">Maritalea mobilis</name>
    <dbReference type="NCBI Taxonomy" id="483324"/>
    <lineage>
        <taxon>Bacteria</taxon>
        <taxon>Pseudomonadati</taxon>
        <taxon>Pseudomonadota</taxon>
        <taxon>Alphaproteobacteria</taxon>
        <taxon>Hyphomicrobiales</taxon>
        <taxon>Devosiaceae</taxon>
        <taxon>Maritalea</taxon>
    </lineage>
</organism>
<dbReference type="OrthoDB" id="9814206at2"/>
<dbReference type="SUPFAM" id="SSF50182">
    <property type="entry name" value="Sm-like ribonucleoproteins"/>
    <property type="match status" value="1"/>
</dbReference>
<evidence type="ECO:0000259" key="9">
    <source>
        <dbReference type="Pfam" id="PF21082"/>
    </source>
</evidence>
<evidence type="ECO:0000256" key="7">
    <source>
        <dbReference type="RuleBase" id="RU369025"/>
    </source>
</evidence>
<evidence type="ECO:0000256" key="6">
    <source>
        <dbReference type="ARBA" id="ARBA00023136"/>
    </source>
</evidence>
<dbReference type="InterPro" id="IPR049142">
    <property type="entry name" value="MS_channel_1st"/>
</dbReference>
<sequence>MQLENIVEATVIWGTNYGSAFIISLIVVIAGWILSGWLSRMIVTMLPRNRAFDDTIAPMVGQIVRYLVIVIAIVIALSGLGVQTASILAVLGAAGLAIALALQGTLSNIAAGVMLLWLRPFSVNDYIEADGINGVVREVGLFATRLRTLDGKFLFAPNSKIWDATIVNYNRELTRRVEFNVGIAYNADIAKARAALLEIAKDDERVLKTPEPVVYVMSLGASSVDLQLRCWTKTEDYWETATSFNEKGKMALDKVGVEIPFPHVQLVAAEGVNVAALEVQNSQK</sequence>
<dbReference type="InterPro" id="IPR049278">
    <property type="entry name" value="MS_channel_C"/>
</dbReference>
<dbReference type="InterPro" id="IPR010920">
    <property type="entry name" value="LSM_dom_sf"/>
</dbReference>
<evidence type="ECO:0000256" key="1">
    <source>
        <dbReference type="ARBA" id="ARBA00004651"/>
    </source>
</evidence>
<dbReference type="Pfam" id="PF21082">
    <property type="entry name" value="MS_channel_3rd"/>
    <property type="match status" value="1"/>
</dbReference>
<protein>
    <recommendedName>
        <fullName evidence="7">Small-conductance mechanosensitive channel</fullName>
    </recommendedName>
</protein>
<feature type="domain" description="Mechanosensitive ion channel transmembrane helices 2/3" evidence="10">
    <location>
        <begin position="62"/>
        <end position="103"/>
    </location>
</feature>
<dbReference type="Pfam" id="PF00924">
    <property type="entry name" value="MS_channel_2nd"/>
    <property type="match status" value="1"/>
</dbReference>
<dbReference type="GO" id="GO:0005886">
    <property type="term" value="C:plasma membrane"/>
    <property type="evidence" value="ECO:0007669"/>
    <property type="project" value="UniProtKB-SubCell"/>
</dbReference>
<dbReference type="PANTHER" id="PTHR30221">
    <property type="entry name" value="SMALL-CONDUCTANCE MECHANOSENSITIVE CHANNEL"/>
    <property type="match status" value="1"/>
</dbReference>
<comment type="caution">
    <text evidence="7">Lacks conserved residue(s) required for the propagation of feature annotation.</text>
</comment>
<dbReference type="InterPro" id="IPR023408">
    <property type="entry name" value="MscS_beta-dom_sf"/>
</dbReference>